<dbReference type="RefSeq" id="WP_202896748.1">
    <property type="nucleotide sequence ID" value="NZ_BAABJL010000095.1"/>
</dbReference>
<dbReference type="PANTHER" id="PTHR42776:SF27">
    <property type="entry name" value="DIPEPTIDYL PEPTIDASE FAMILY MEMBER 6"/>
    <property type="match status" value="1"/>
</dbReference>
<evidence type="ECO:0000313" key="3">
    <source>
        <dbReference type="EMBL" id="MBE1610697.1"/>
    </source>
</evidence>
<accession>A0A927RBZ7</accession>
<dbReference type="GO" id="GO:0004252">
    <property type="term" value="F:serine-type endopeptidase activity"/>
    <property type="evidence" value="ECO:0007669"/>
    <property type="project" value="InterPro"/>
</dbReference>
<evidence type="ECO:0000259" key="2">
    <source>
        <dbReference type="Pfam" id="PF00326"/>
    </source>
</evidence>
<dbReference type="EMBL" id="JADBEM010000001">
    <property type="protein sequence ID" value="MBE1610697.1"/>
    <property type="molecule type" value="Genomic_DNA"/>
</dbReference>
<dbReference type="Pfam" id="PF00326">
    <property type="entry name" value="Peptidase_S9"/>
    <property type="match status" value="1"/>
</dbReference>
<dbReference type="AlphaFoldDB" id="A0A927RBZ7"/>
<dbReference type="InterPro" id="IPR029058">
    <property type="entry name" value="AB_hydrolase_fold"/>
</dbReference>
<proteinExistence type="predicted"/>
<dbReference type="GO" id="GO:0006508">
    <property type="term" value="P:proteolysis"/>
    <property type="evidence" value="ECO:0007669"/>
    <property type="project" value="InterPro"/>
</dbReference>
<protein>
    <submittedName>
        <fullName evidence="3">Dipeptidyl aminopeptidase/acylaminoacyl peptidase</fullName>
    </submittedName>
</protein>
<keyword evidence="3" id="KW-0031">Aminopeptidase</keyword>
<dbReference type="Gene3D" id="2.130.10.120">
    <property type="entry name" value="Prolyl oligopeptidase, N-terminal domain"/>
    <property type="match status" value="1"/>
</dbReference>
<comment type="caution">
    <text evidence="3">The sequence shown here is derived from an EMBL/GenBank/DDBJ whole genome shotgun (WGS) entry which is preliminary data.</text>
</comment>
<feature type="domain" description="Peptidase S9 prolyl oligopeptidase catalytic" evidence="2">
    <location>
        <begin position="408"/>
        <end position="608"/>
    </location>
</feature>
<organism evidence="3 4">
    <name type="scientific">Actinopolymorpha pittospori</name>
    <dbReference type="NCBI Taxonomy" id="648752"/>
    <lineage>
        <taxon>Bacteria</taxon>
        <taxon>Bacillati</taxon>
        <taxon>Actinomycetota</taxon>
        <taxon>Actinomycetes</taxon>
        <taxon>Propionibacteriales</taxon>
        <taxon>Actinopolymorphaceae</taxon>
        <taxon>Actinopolymorpha</taxon>
    </lineage>
</organism>
<dbReference type="PANTHER" id="PTHR42776">
    <property type="entry name" value="SERINE PEPTIDASE S9 FAMILY MEMBER"/>
    <property type="match status" value="1"/>
</dbReference>
<dbReference type="GO" id="GO:0004177">
    <property type="term" value="F:aminopeptidase activity"/>
    <property type="evidence" value="ECO:0007669"/>
    <property type="project" value="UniProtKB-KW"/>
</dbReference>
<sequence>MPTPATSMNEFLVSLLRVPAVAARDVDDEGRTLVSNDVTGSSQLHEVGPDGTWRRLTDLDGVAAGRYLPGRRAVIVQHDAGGNERGQLSLIDMSEDAGPDVLPPLSPLVHDPAFVHRLAGVRQDRVLYLTNRRNGVDFDLVSRELGTGVETVLYDGGGYVGEVEASPDGHWVVLTRPNAPANSMQLLLVSTLDGQVEELTAWAEHTHQSTPSWLPDSSGFVVSSNAGREFTAVVRFDLDSRAWTSLVADDEHDLVGWVSPSGEHLLVATNDDGAVGVAVHPLDGAGDPRPIDVPPGGCAALNRHPDPVWSASGRALALTFSSPVEPLYAVRYDLASGSLSALRTPGAPAFPPGLVQPESHRVPTPDGEQIPTFVFRPADGGDGSVVLVVHGGPESQSLRQWNPIVAGLVAQGHTVLVPNVRGSTGYGRRWYSLDDVRLRLDSVADLAALHDWLPSLGLDPDRAALYGGSYGGYMVLAGLAFQPARWAAGVDIVGIASLVTFLENTSDYRRSHREREYGSLAADREFLHEASPLTRVEAMRAPLFVIHGANDPRVPLSEAEQIVAALTDRGVPCELRVYADEGHGLAKKANQLDAYPAALAFLAHHLAKGDGVTGTVTNIKEDTE</sequence>
<keyword evidence="1" id="KW-0378">Hydrolase</keyword>
<dbReference type="InterPro" id="IPR002470">
    <property type="entry name" value="Peptidase_S9A"/>
</dbReference>
<dbReference type="SUPFAM" id="SSF53474">
    <property type="entry name" value="alpha/beta-Hydrolases"/>
    <property type="match status" value="1"/>
</dbReference>
<evidence type="ECO:0000256" key="1">
    <source>
        <dbReference type="ARBA" id="ARBA00022801"/>
    </source>
</evidence>
<dbReference type="InterPro" id="IPR001375">
    <property type="entry name" value="Peptidase_S9_cat"/>
</dbReference>
<dbReference type="PRINTS" id="PR00862">
    <property type="entry name" value="PROLIGOPTASE"/>
</dbReference>
<keyword evidence="3" id="KW-0645">Protease</keyword>
<reference evidence="3" key="1">
    <citation type="submission" date="2020-10" db="EMBL/GenBank/DDBJ databases">
        <title>Sequencing the genomes of 1000 actinobacteria strains.</title>
        <authorList>
            <person name="Klenk H.-P."/>
        </authorList>
    </citation>
    <scope>NUCLEOTIDE SEQUENCE</scope>
    <source>
        <strain evidence="3">DSM 45354</strain>
    </source>
</reference>
<name>A0A927RBZ7_9ACTN</name>
<keyword evidence="4" id="KW-1185">Reference proteome</keyword>
<dbReference type="Gene3D" id="3.40.50.1820">
    <property type="entry name" value="alpha/beta hydrolase"/>
    <property type="match status" value="1"/>
</dbReference>
<dbReference type="Proteomes" id="UP000638648">
    <property type="component" value="Unassembled WGS sequence"/>
</dbReference>
<evidence type="ECO:0000313" key="4">
    <source>
        <dbReference type="Proteomes" id="UP000638648"/>
    </source>
</evidence>
<gene>
    <name evidence="3" type="ORF">HEB94_007545</name>
</gene>
<dbReference type="SUPFAM" id="SSF82171">
    <property type="entry name" value="DPP6 N-terminal domain-like"/>
    <property type="match status" value="1"/>
</dbReference>